<dbReference type="Proteomes" id="UP001500392">
    <property type="component" value="Unassembled WGS sequence"/>
</dbReference>
<dbReference type="Pfam" id="PF05433">
    <property type="entry name" value="Rick_17kDa_Anti"/>
    <property type="match status" value="1"/>
</dbReference>
<evidence type="ECO:0000256" key="1">
    <source>
        <dbReference type="ARBA" id="ARBA00004370"/>
    </source>
</evidence>
<dbReference type="NCBIfam" id="NF008437">
    <property type="entry name" value="PRK11280.1"/>
    <property type="match status" value="1"/>
</dbReference>
<dbReference type="InterPro" id="IPR008816">
    <property type="entry name" value="Gly_zipper_2TM_dom"/>
</dbReference>
<feature type="transmembrane region" description="Helical" evidence="3">
    <location>
        <begin position="12"/>
        <end position="31"/>
    </location>
</feature>
<comment type="caution">
    <text evidence="5">The sequence shown here is derived from an EMBL/GenBank/DDBJ whole genome shotgun (WGS) entry which is preliminary data.</text>
</comment>
<proteinExistence type="predicted"/>
<evidence type="ECO:0000259" key="4">
    <source>
        <dbReference type="Pfam" id="PF05433"/>
    </source>
</evidence>
<evidence type="ECO:0000313" key="5">
    <source>
        <dbReference type="EMBL" id="GAA4091988.1"/>
    </source>
</evidence>
<feature type="domain" description="Glycine zipper 2TM" evidence="4">
    <location>
        <begin position="81"/>
        <end position="121"/>
    </location>
</feature>
<protein>
    <submittedName>
        <fullName evidence="5">Glycine zipper 2TM domain-containing protein</fullName>
    </submittedName>
</protein>
<accession>A0ABP7WM34</accession>
<keyword evidence="2 3" id="KW-0472">Membrane</keyword>
<evidence type="ECO:0000256" key="2">
    <source>
        <dbReference type="ARBA" id="ARBA00023136"/>
    </source>
</evidence>
<organism evidence="5 6">
    <name type="scientific">Zhongshania borealis</name>
    <dbReference type="NCBI Taxonomy" id="889488"/>
    <lineage>
        <taxon>Bacteria</taxon>
        <taxon>Pseudomonadati</taxon>
        <taxon>Pseudomonadota</taxon>
        <taxon>Gammaproteobacteria</taxon>
        <taxon>Cellvibrionales</taxon>
        <taxon>Spongiibacteraceae</taxon>
        <taxon>Zhongshania</taxon>
    </lineage>
</organism>
<dbReference type="PANTHER" id="PTHR35603:SF2">
    <property type="entry name" value="OUTER MEMBRANE LIPOPROTEIN"/>
    <property type="match status" value="1"/>
</dbReference>
<sequence length="190" mass="20052">MAEDTGMNTNLLVGGIFGAVAVTAAGSYAGYNTLVENKKPQFAEVVDSKAITETYYTDRQECYDEVVQHQAEVKDGNQVTGTVIGAVLGAVIGKQVGGGNGKKLATVAGAAAGGYAGNKVQKNMQQKDVYTTTEQRCNTVQDPHQKITGYSVTYQLDGKTETVIMDHKPGATIPVENGQLVMSKPETSSL</sequence>
<name>A0ABP7WM34_9GAMM</name>
<dbReference type="PANTHER" id="PTHR35603">
    <property type="match status" value="1"/>
</dbReference>
<dbReference type="InterPro" id="IPR051407">
    <property type="entry name" value="Bact_OM_lipoprot/Surf_antigen"/>
</dbReference>
<gene>
    <name evidence="5" type="ORF">GCM10022414_14320</name>
</gene>
<keyword evidence="6" id="KW-1185">Reference proteome</keyword>
<comment type="subcellular location">
    <subcellularLocation>
        <location evidence="1">Membrane</location>
    </subcellularLocation>
</comment>
<dbReference type="EMBL" id="BAABDM010000002">
    <property type="protein sequence ID" value="GAA4091988.1"/>
    <property type="molecule type" value="Genomic_DNA"/>
</dbReference>
<keyword evidence="3" id="KW-0812">Transmembrane</keyword>
<evidence type="ECO:0000256" key="3">
    <source>
        <dbReference type="SAM" id="Phobius"/>
    </source>
</evidence>
<keyword evidence="3" id="KW-1133">Transmembrane helix</keyword>
<reference evidence="6" key="1">
    <citation type="journal article" date="2019" name="Int. J. Syst. Evol. Microbiol.">
        <title>The Global Catalogue of Microorganisms (GCM) 10K type strain sequencing project: providing services to taxonomists for standard genome sequencing and annotation.</title>
        <authorList>
            <consortium name="The Broad Institute Genomics Platform"/>
            <consortium name="The Broad Institute Genome Sequencing Center for Infectious Disease"/>
            <person name="Wu L."/>
            <person name="Ma J."/>
        </authorList>
    </citation>
    <scope>NUCLEOTIDE SEQUENCE [LARGE SCALE GENOMIC DNA]</scope>
    <source>
        <strain evidence="6">JCM 17304</strain>
    </source>
</reference>
<evidence type="ECO:0000313" key="6">
    <source>
        <dbReference type="Proteomes" id="UP001500392"/>
    </source>
</evidence>